<accession>A0A0R2C2F0</accession>
<dbReference type="Gene3D" id="1.20.5.1160">
    <property type="entry name" value="Vasodilator-stimulated phosphoprotein"/>
    <property type="match status" value="1"/>
</dbReference>
<dbReference type="Gene3D" id="3.40.50.300">
    <property type="entry name" value="P-loop containing nucleotide triphosphate hydrolases"/>
    <property type="match status" value="2"/>
</dbReference>
<reference evidence="6 7" key="1">
    <citation type="journal article" date="2015" name="Genome Announc.">
        <title>Expanding the biotechnology potential of lactobacilli through comparative genomics of 213 strains and associated genera.</title>
        <authorList>
            <person name="Sun Z."/>
            <person name="Harris H.M."/>
            <person name="McCann A."/>
            <person name="Guo C."/>
            <person name="Argimon S."/>
            <person name="Zhang W."/>
            <person name="Yang X."/>
            <person name="Jeffery I.B."/>
            <person name="Cooney J.C."/>
            <person name="Kagawa T.F."/>
            <person name="Liu W."/>
            <person name="Song Y."/>
            <person name="Salvetti E."/>
            <person name="Wrobel A."/>
            <person name="Rasinkangas P."/>
            <person name="Parkhill J."/>
            <person name="Rea M.C."/>
            <person name="O'Sullivan O."/>
            <person name="Ritari J."/>
            <person name="Douillard F.P."/>
            <person name="Paul Ross R."/>
            <person name="Yang R."/>
            <person name="Briner A.E."/>
            <person name="Felis G.E."/>
            <person name="de Vos W.M."/>
            <person name="Barrangou R."/>
            <person name="Klaenhammer T.R."/>
            <person name="Caufield P.W."/>
            <person name="Cui Y."/>
            <person name="Zhang H."/>
            <person name="O'Toole P.W."/>
        </authorList>
    </citation>
    <scope>NUCLEOTIDE SEQUENCE [LARGE SCALE GENOMIC DNA]</scope>
    <source>
        <strain evidence="6 7">DSM 20605</strain>
    </source>
</reference>
<evidence type="ECO:0000256" key="2">
    <source>
        <dbReference type="ARBA" id="ARBA00011322"/>
    </source>
</evidence>
<keyword evidence="7" id="KW-1185">Reference proteome</keyword>
<evidence type="ECO:0000313" key="6">
    <source>
        <dbReference type="EMBL" id="KRM85793.1"/>
    </source>
</evidence>
<dbReference type="SUPFAM" id="SSF52540">
    <property type="entry name" value="P-loop containing nucleoside triphosphate hydrolases"/>
    <property type="match status" value="1"/>
</dbReference>
<evidence type="ECO:0000313" key="7">
    <source>
        <dbReference type="Proteomes" id="UP000051576"/>
    </source>
</evidence>
<comment type="caution">
    <text evidence="6">The sequence shown here is derived from an EMBL/GenBank/DDBJ whole genome shotgun (WGS) entry which is preliminary data.</text>
</comment>
<dbReference type="SUPFAM" id="SSF57997">
    <property type="entry name" value="Tropomyosin"/>
    <property type="match status" value="1"/>
</dbReference>
<evidence type="ECO:0000259" key="5">
    <source>
        <dbReference type="Pfam" id="PF13476"/>
    </source>
</evidence>
<feature type="coiled-coil region" evidence="4">
    <location>
        <begin position="716"/>
        <end position="804"/>
    </location>
</feature>
<dbReference type="AlphaFoldDB" id="A0A0R2C2F0"/>
<organism evidence="6 7">
    <name type="scientific">Liquorilactobacillus vini DSM 20605</name>
    <dbReference type="NCBI Taxonomy" id="1133569"/>
    <lineage>
        <taxon>Bacteria</taxon>
        <taxon>Bacillati</taxon>
        <taxon>Bacillota</taxon>
        <taxon>Bacilli</taxon>
        <taxon>Lactobacillales</taxon>
        <taxon>Lactobacillaceae</taxon>
        <taxon>Liquorilactobacillus</taxon>
    </lineage>
</organism>
<feature type="coiled-coil region" evidence="4">
    <location>
        <begin position="622"/>
        <end position="659"/>
    </location>
</feature>
<comment type="subunit">
    <text evidence="2">Heterodimer of SbcC and SbcD.</text>
</comment>
<dbReference type="EMBL" id="AYYX01000061">
    <property type="protein sequence ID" value="KRM85793.1"/>
    <property type="molecule type" value="Genomic_DNA"/>
</dbReference>
<feature type="coiled-coil region" evidence="4">
    <location>
        <begin position="227"/>
        <end position="268"/>
    </location>
</feature>
<proteinExistence type="inferred from homology"/>
<gene>
    <name evidence="6" type="ORF">FD21_GL001797</name>
</gene>
<evidence type="ECO:0000256" key="3">
    <source>
        <dbReference type="ARBA" id="ARBA00013368"/>
    </source>
</evidence>
<keyword evidence="4" id="KW-0175">Coiled coil</keyword>
<comment type="similarity">
    <text evidence="1">Belongs to the SMC family. SbcC subfamily.</text>
</comment>
<sequence>MKPLKLHLKNFGPYEAETINFTELNESPIFLISGNTGSGKTTIFDAITFALYGQGITDDRDPASLRSDFATYDSPTQVDLVFEHQGITYKISRQPDQILNKKRGEGQKKYTATGVLDIFEKGKKVDEITKIVKINLKIKEILQLSRKQFVQIVLLPQGDFQEFLAASSDQKEKLLRNIFHTSLYSKWGEVLNEQLHDLANNSKGWQNNIKARLAQIKWVAAPKEITEENTETQLEALKLQQKDAAAELSELEDQVATLQNQYDFKNRQLAAQKTTNDRIAKLDDLKQQQAKLKAGQPEYEKLKQQFISLSWAKDLKPQYDQFQDKQSAFIRYQTCIQKNQADLTKSFAQKKELETVKQQLAGQENEQKKFRAQTVILTSQRRSFAKRDQLQAEVGLAEKEVAQVKQNLAANQGQAAQLAQRISTLETEIATRPAVSDQLSQIKQKIQTLKNLQDKLKALLELDHENADLQVQVKKMAGKLKAAQKIAKQSQNRYDDLNEIRLKNEISRLVAQLKPGTPCPVCGSSNHPAPAHLNIRETVTDVQLKSAAQKLTQANKNQADYQAQLGSLQEQLERQTQNYAQVRADLAAKINVAFHLKLKSDDNIDVLTTKLTELQHETSSAADKTTQQIEHLQSQALQLDDTKQKYQAVQRITDNLNSQLIAATTGLASKKGLLQELEHNLPQDFADLKSLDEHLTKLQHLIAVYNDQVTKNNTDLNQITTHIASLNAQQKDLTQEKDNVQKSLAALQEKLTTAILQQFGSKDWQQFENLLTQLDQIQLLQKRLTEYQDAVKQVDNKIHLYQQEIGNQQYVDLHQEMAAINDLSGKIAGLRQKYNAQHEQVALNQSLLQEITTNFAKIQEQEAKITQLSKLVDAINGKNANKLGLERYVLRAELAEILQVANQHLKELSSGRYLLKLHSQPGSYQKNTGLEIDVFDGDVGQQRNVHTLSGGESFIVALSLAFALGEVIQNEAGGISIDTLFVDEGFGTLDQNSLETAMAALQSIESSDRTIGIISHVQMLQQTIPCQLRVKAIGEGKSKTKVFLRS</sequence>
<dbReference type="PANTHER" id="PTHR32114:SF2">
    <property type="entry name" value="ABC TRANSPORTER ABCH.3"/>
    <property type="match status" value="1"/>
</dbReference>
<dbReference type="InterPro" id="IPR027417">
    <property type="entry name" value="P-loop_NTPase"/>
</dbReference>
<feature type="domain" description="Rad50/SbcC-type AAA" evidence="5">
    <location>
        <begin position="5"/>
        <end position="289"/>
    </location>
</feature>
<dbReference type="Proteomes" id="UP000051576">
    <property type="component" value="Unassembled WGS sequence"/>
</dbReference>
<evidence type="ECO:0000256" key="1">
    <source>
        <dbReference type="ARBA" id="ARBA00006930"/>
    </source>
</evidence>
<feature type="coiled-coil region" evidence="4">
    <location>
        <begin position="353"/>
        <end position="500"/>
    </location>
</feature>
<dbReference type="STRING" id="1133569.FD21_GL001797"/>
<dbReference type="InterPro" id="IPR038729">
    <property type="entry name" value="Rad50/SbcC_AAA"/>
</dbReference>
<protein>
    <recommendedName>
        <fullName evidence="3">Nuclease SbcCD subunit C</fullName>
    </recommendedName>
</protein>
<dbReference type="RefSeq" id="WP_056970727.1">
    <property type="nucleotide sequence ID" value="NZ_AYYX01000061.1"/>
</dbReference>
<dbReference type="PANTHER" id="PTHR32114">
    <property type="entry name" value="ABC TRANSPORTER ABCH.3"/>
    <property type="match status" value="1"/>
</dbReference>
<dbReference type="PATRIC" id="fig|1133569.4.peg.1947"/>
<dbReference type="Pfam" id="PF13558">
    <property type="entry name" value="SbcC_Walker_B"/>
    <property type="match status" value="1"/>
</dbReference>
<feature type="coiled-coil region" evidence="4">
    <location>
        <begin position="544"/>
        <end position="585"/>
    </location>
</feature>
<evidence type="ECO:0000256" key="4">
    <source>
        <dbReference type="SAM" id="Coils"/>
    </source>
</evidence>
<dbReference type="Pfam" id="PF13476">
    <property type="entry name" value="AAA_23"/>
    <property type="match status" value="1"/>
</dbReference>
<name>A0A0R2C2F0_9LACO</name>